<dbReference type="Gene3D" id="1.10.1530.10">
    <property type="match status" value="1"/>
</dbReference>
<comment type="similarity">
    <text evidence="1">Belongs to the LDH2/MDH2 oxidoreductase family.</text>
</comment>
<dbReference type="Proteomes" id="UP000038045">
    <property type="component" value="Unplaced"/>
</dbReference>
<evidence type="ECO:0000256" key="2">
    <source>
        <dbReference type="ARBA" id="ARBA00023002"/>
    </source>
</evidence>
<sequence length="380" mass="41159">MSLLKKVFDEKKVIFNDYTVVDKEDAHRYIVDCMKSVGTHEEHAHKLAEVLLKGDTRGHYSHGLNRLEMYMKDIKSGVCKHSGNPIVLNDFGATAWVDGNNLLGPVVGNFCTDIAIEKAKNFGIGWVCAKGSNHYGIAGYYALKCMEEGLIGISMTNTSPLMFPTRAGKPALGTNPIAVAAGGIGNDGFVLDMATTTVAIGKVELAKRKNIEVPNTWGADNTGNISIEPEKIINGGGLLPLGGGEETGGYKGFGLASMVELFCGILSGGHWGPHVRRWMSTNAEADLGQCFVAINPKCFSPNFDGRVQDFVDTLRGLPKANEDGKPVEVAGDQERFQEAFVEKVKGIPYHPNQIENMYQIAKTYNVAPMKIVGKISDISF</sequence>
<dbReference type="Pfam" id="PF02615">
    <property type="entry name" value="Ldh_2"/>
    <property type="match status" value="1"/>
</dbReference>
<reference evidence="4" key="1">
    <citation type="submission" date="2017-02" db="UniProtKB">
        <authorList>
            <consortium name="WormBaseParasite"/>
        </authorList>
    </citation>
    <scope>IDENTIFICATION</scope>
</reference>
<dbReference type="InterPro" id="IPR043143">
    <property type="entry name" value="Mal/L-sulf/L-lact_DH-like_NADP"/>
</dbReference>
<dbReference type="PANTHER" id="PTHR11091">
    <property type="entry name" value="OXIDOREDUCTASE-RELATED"/>
    <property type="match status" value="1"/>
</dbReference>
<proteinExistence type="inferred from homology"/>
<dbReference type="SUPFAM" id="SSF89733">
    <property type="entry name" value="L-sulfolactate dehydrogenase-like"/>
    <property type="match status" value="1"/>
</dbReference>
<evidence type="ECO:0000313" key="3">
    <source>
        <dbReference type="Proteomes" id="UP000038045"/>
    </source>
</evidence>
<dbReference type="InterPro" id="IPR043144">
    <property type="entry name" value="Mal/L-sulf/L-lact_DH-like_ah"/>
</dbReference>
<dbReference type="Gene3D" id="3.30.1370.60">
    <property type="entry name" value="Hypothetical oxidoreductase yiak, domain 2"/>
    <property type="match status" value="1"/>
</dbReference>
<keyword evidence="3" id="KW-1185">Reference proteome</keyword>
<dbReference type="AlphaFoldDB" id="A0A0N4YZY8"/>
<evidence type="ECO:0000256" key="1">
    <source>
        <dbReference type="ARBA" id="ARBA00006056"/>
    </source>
</evidence>
<organism evidence="3 4">
    <name type="scientific">Parastrongyloides trichosuri</name>
    <name type="common">Possum-specific nematode worm</name>
    <dbReference type="NCBI Taxonomy" id="131310"/>
    <lineage>
        <taxon>Eukaryota</taxon>
        <taxon>Metazoa</taxon>
        <taxon>Ecdysozoa</taxon>
        <taxon>Nematoda</taxon>
        <taxon>Chromadorea</taxon>
        <taxon>Rhabditida</taxon>
        <taxon>Tylenchina</taxon>
        <taxon>Panagrolaimomorpha</taxon>
        <taxon>Strongyloidoidea</taxon>
        <taxon>Strongyloididae</taxon>
        <taxon>Parastrongyloides</taxon>
    </lineage>
</organism>
<dbReference type="GO" id="GO:0016491">
    <property type="term" value="F:oxidoreductase activity"/>
    <property type="evidence" value="ECO:0007669"/>
    <property type="project" value="UniProtKB-KW"/>
</dbReference>
<evidence type="ECO:0000313" key="4">
    <source>
        <dbReference type="WBParaSite" id="PTRK_0000002000.1"/>
    </source>
</evidence>
<dbReference type="STRING" id="131310.A0A0N4YZY8"/>
<protein>
    <submittedName>
        <fullName evidence="4">Malate dehydrogenase</fullName>
    </submittedName>
</protein>
<keyword evidence="2" id="KW-0560">Oxidoreductase</keyword>
<dbReference type="PANTHER" id="PTHR11091:SF0">
    <property type="entry name" value="MALATE DEHYDROGENASE"/>
    <property type="match status" value="1"/>
</dbReference>
<dbReference type="InterPro" id="IPR036111">
    <property type="entry name" value="Mal/L-sulfo/L-lacto_DH-like_sf"/>
</dbReference>
<dbReference type="InterPro" id="IPR003767">
    <property type="entry name" value="Malate/L-lactate_DH-like"/>
</dbReference>
<accession>A0A0N4YZY8</accession>
<dbReference type="WBParaSite" id="PTRK_0000002000.1">
    <property type="protein sequence ID" value="PTRK_0000002000.1"/>
    <property type="gene ID" value="PTRK_0000002000"/>
</dbReference>
<name>A0A0N4YZY8_PARTI</name>